<evidence type="ECO:0000256" key="1">
    <source>
        <dbReference type="ARBA" id="ARBA00023239"/>
    </source>
</evidence>
<dbReference type="Gene3D" id="3.20.20.70">
    <property type="entry name" value="Aldolase class I"/>
    <property type="match status" value="1"/>
</dbReference>
<evidence type="ECO:0000313" key="2">
    <source>
        <dbReference type="EMBL" id="QKG72195.1"/>
    </source>
</evidence>
<dbReference type="Proteomes" id="UP000504693">
    <property type="component" value="Chromosome"/>
</dbReference>
<name>A0A7D3XAZ3_9SPHN</name>
<reference evidence="2 3" key="1">
    <citation type="submission" date="2020-05" db="EMBL/GenBank/DDBJ databases">
        <title>Erythrobacter mangrovi sp. nov., isolated from rhizosphere soil of mangrove plant (Kandelia candel).</title>
        <authorList>
            <person name="Ye Y.H."/>
        </authorList>
    </citation>
    <scope>NUCLEOTIDE SEQUENCE [LARGE SCALE GENOMIC DNA]</scope>
    <source>
        <strain evidence="2 3">EB310</strain>
    </source>
</reference>
<dbReference type="EMBL" id="CP053921">
    <property type="protein sequence ID" value="QKG72195.1"/>
    <property type="molecule type" value="Genomic_DNA"/>
</dbReference>
<gene>
    <name evidence="2" type="ORF">HQR01_12930</name>
</gene>
<keyword evidence="1" id="KW-0456">Lyase</keyword>
<proteinExistence type="predicted"/>
<sequence>MSAGRQEEFVVSRRFALAGAGGLLASPALGGPLAGSSMDRRRTPEASTTQRKWAARNLRGLMNLFLPSFGTDGKSLDEEAIRHDVCHAIAQGFSGTMPMINWTLPEDPRWTEFYRIVLSEANGRLPVHGIIAGRDPEGDRKLLRKLETLGVELVLLASTYPADADASALYALMADRITATDLPIMLYAATGRRGFPKLGPAGQPLAVYDRIADLPNVVAMKVSQPVSLTSTMQLCQTVGDRLSVGPVNLDVLPLLAREFRISWSGQWNVEAVQTPARQIGNAMLAASEAGDFNLLDELAVSIEPALSHFFAVQAPVIRSGAHPWQHNRYYQWLGGGNGGLLPIDPHAPAGAVPVLDAKARSEMRAAFRASGLEPTDATDDQFLVGRTGWARGRRPGDVLERPYYSAE</sequence>
<dbReference type="AlphaFoldDB" id="A0A7D3XAZ3"/>
<evidence type="ECO:0000313" key="3">
    <source>
        <dbReference type="Proteomes" id="UP000504693"/>
    </source>
</evidence>
<keyword evidence="3" id="KW-1185">Reference proteome</keyword>
<dbReference type="KEGG" id="emv:HQR01_12930"/>
<dbReference type="InterPro" id="IPR002220">
    <property type="entry name" value="DapA-like"/>
</dbReference>
<protein>
    <submittedName>
        <fullName evidence="2">Dihydrodipicolinate synthase</fullName>
    </submittedName>
</protein>
<accession>A0A7D3XAZ3</accession>
<organism evidence="2 3">
    <name type="scientific">Erythrobacter mangrovi</name>
    <dbReference type="NCBI Taxonomy" id="2739433"/>
    <lineage>
        <taxon>Bacteria</taxon>
        <taxon>Pseudomonadati</taxon>
        <taxon>Pseudomonadota</taxon>
        <taxon>Alphaproteobacteria</taxon>
        <taxon>Sphingomonadales</taxon>
        <taxon>Erythrobacteraceae</taxon>
        <taxon>Erythrobacter/Porphyrobacter group</taxon>
        <taxon>Erythrobacter</taxon>
    </lineage>
</organism>
<dbReference type="SUPFAM" id="SSF51569">
    <property type="entry name" value="Aldolase"/>
    <property type="match status" value="1"/>
</dbReference>
<dbReference type="GO" id="GO:0016829">
    <property type="term" value="F:lyase activity"/>
    <property type="evidence" value="ECO:0007669"/>
    <property type="project" value="UniProtKB-KW"/>
</dbReference>
<dbReference type="SMART" id="SM01130">
    <property type="entry name" value="DHDPS"/>
    <property type="match status" value="1"/>
</dbReference>
<dbReference type="InterPro" id="IPR013785">
    <property type="entry name" value="Aldolase_TIM"/>
</dbReference>